<keyword evidence="6 15" id="KW-0732">Signal</keyword>
<dbReference type="PROSITE" id="PS01156">
    <property type="entry name" value="TONB_DEPENDENT_REC_2"/>
    <property type="match status" value="1"/>
</dbReference>
<keyword evidence="5 11" id="KW-0812">Transmembrane</keyword>
<evidence type="ECO:0000256" key="10">
    <source>
        <dbReference type="ARBA" id="ARBA00023237"/>
    </source>
</evidence>
<evidence type="ECO:0000256" key="5">
    <source>
        <dbReference type="ARBA" id="ARBA00022692"/>
    </source>
</evidence>
<dbReference type="AlphaFoldDB" id="A0A2U1TU91"/>
<dbReference type="Pfam" id="PF00593">
    <property type="entry name" value="TonB_dep_Rec_b-barrel"/>
    <property type="match status" value="1"/>
</dbReference>
<keyword evidence="3 11" id="KW-0813">Transport</keyword>
<evidence type="ECO:0000256" key="13">
    <source>
        <dbReference type="RuleBase" id="RU003357"/>
    </source>
</evidence>
<sequence length="797" mass="86345">MIINKNLNQILLTGVLAGVAFNGAAASAQNQTASASQSEPTGDVMTVYSPKIERKAGSEVTITADEMQKNGGNDFRNIMRYQPLISAPGVASGVSAGKSGYDRGGASGYNIRGLENNRVSIDIDGVELPSSTDRGTSTVSGRRQTGSTGIGRGDYLDPYLYGSVEIESGATSVDNSNNALGGSVSFKPKSANDYLNIDKHSYFGYQAGYDSANRSFHNGITAAGGDDTLRGVVVISRRDGNETENHRDAAIDSTPANWHSNAVLASAIWQATNAHQLTATVDYYHKTNHADFPTWSMNASGVSSLDGSTSYQDSQTRRWGFSLTDLYTPQDFALFDSLNTKLFYTQTEAHDYTVTDASTPTSVWSNYDTNGFGLESKAAKEWRNHSFSYGFNARQQRTERPFTAQNLTAGGMSIDLGRPQADSKIANLGAFVQDKITWELAGREFSVAPGVRFAWQHAEPKNASNLFTNTNGNVTADEAAGMYGTNADGQVMPSIAFQYHLTPDLLAYVQYRRGAQFPTDGQLYGSWALGYFGTSSSYAVLSDPNLKTETSDNYELGLKGQIVEGVTLSAAAFYSDYKNFIANGYYRRADNPDLFARVPDSISTLYLTENRDKAYIYGGEISAQFNLGTWFEQANGFKARLAYGYSEGASKSSANGDAYVNLDSVTPQKAVVGIAYDDPSNTYGAALTAAFNKGKTATYAAGRKLPSSGNNLGSDDYTFMRVPGHGLVDLSAYYRLSPNVRLSGGIYNLTDRKYWDYQTSRNIEASTSNNASDINYYNQQLAVAPGRTFQLGVNVDF</sequence>
<keyword evidence="4 11" id="KW-1134">Transmembrane beta strand</keyword>
<evidence type="ECO:0000259" key="16">
    <source>
        <dbReference type="Pfam" id="PF00593"/>
    </source>
</evidence>
<dbReference type="EMBL" id="QDKH01000021">
    <property type="protein sequence ID" value="PWC12912.1"/>
    <property type="molecule type" value="Genomic_DNA"/>
</dbReference>
<evidence type="ECO:0000256" key="8">
    <source>
        <dbReference type="ARBA" id="ARBA00023136"/>
    </source>
</evidence>
<dbReference type="InterPro" id="IPR000531">
    <property type="entry name" value="Beta-barrel_TonB"/>
</dbReference>
<protein>
    <submittedName>
        <fullName evidence="18">TonB-dependent receptor</fullName>
    </submittedName>
</protein>
<comment type="caution">
    <text evidence="18">The sequence shown here is derived from an EMBL/GenBank/DDBJ whole genome shotgun (WGS) entry which is preliminary data.</text>
</comment>
<keyword evidence="10 11" id="KW-0998">Cell outer membrane</keyword>
<dbReference type="NCBIfam" id="TIGR01786">
    <property type="entry name" value="TonB-hemlactrns"/>
    <property type="match status" value="1"/>
</dbReference>
<evidence type="ECO:0000256" key="15">
    <source>
        <dbReference type="SAM" id="SignalP"/>
    </source>
</evidence>
<feature type="domain" description="TonB-dependent receptor-like beta-barrel" evidence="16">
    <location>
        <begin position="270"/>
        <end position="749"/>
    </location>
</feature>
<dbReference type="InterPro" id="IPR010917">
    <property type="entry name" value="TonB_rcpt_CS"/>
</dbReference>
<evidence type="ECO:0000256" key="2">
    <source>
        <dbReference type="ARBA" id="ARBA00008143"/>
    </source>
</evidence>
<dbReference type="PANTHER" id="PTHR30069">
    <property type="entry name" value="TONB-DEPENDENT OUTER MEMBRANE RECEPTOR"/>
    <property type="match status" value="1"/>
</dbReference>
<evidence type="ECO:0000256" key="7">
    <source>
        <dbReference type="ARBA" id="ARBA00023077"/>
    </source>
</evidence>
<dbReference type="InterPro" id="IPR037066">
    <property type="entry name" value="Plug_dom_sf"/>
</dbReference>
<comment type="subcellular location">
    <subcellularLocation>
        <location evidence="1 11">Cell outer membrane</location>
        <topology evidence="1 11">Multi-pass membrane protein</topology>
    </subcellularLocation>
</comment>
<evidence type="ECO:0000256" key="12">
    <source>
        <dbReference type="PROSITE-ProRule" id="PRU10144"/>
    </source>
</evidence>
<accession>A0A2U1TU91</accession>
<gene>
    <name evidence="18" type="ORF">DDT56_16660</name>
</gene>
<feature type="chain" id="PRO_5015494648" evidence="15">
    <location>
        <begin position="29"/>
        <end position="797"/>
    </location>
</feature>
<evidence type="ECO:0000256" key="6">
    <source>
        <dbReference type="ARBA" id="ARBA00022729"/>
    </source>
</evidence>
<dbReference type="PANTHER" id="PTHR30069:SF29">
    <property type="entry name" value="HEMOGLOBIN AND HEMOGLOBIN-HAPTOGLOBIN-BINDING PROTEIN 1-RELATED"/>
    <property type="match status" value="1"/>
</dbReference>
<dbReference type="Proteomes" id="UP000296159">
    <property type="component" value="Unassembled WGS sequence"/>
</dbReference>
<dbReference type="InterPro" id="IPR039426">
    <property type="entry name" value="TonB-dep_rcpt-like"/>
</dbReference>
<keyword evidence="19" id="KW-1185">Reference proteome</keyword>
<evidence type="ECO:0000256" key="3">
    <source>
        <dbReference type="ARBA" id="ARBA00022448"/>
    </source>
</evidence>
<reference evidence="18 19" key="1">
    <citation type="submission" date="2018-04" db="EMBL/GenBank/DDBJ databases">
        <title>Brenneria corticis sp.nov.</title>
        <authorList>
            <person name="Li Y."/>
        </authorList>
    </citation>
    <scope>NUCLEOTIDE SEQUENCE [LARGE SCALE GENOMIC DNA]</scope>
    <source>
        <strain evidence="18 19">CFCC 11842</strain>
    </source>
</reference>
<keyword evidence="8 11" id="KW-0472">Membrane</keyword>
<dbReference type="Gene3D" id="2.40.170.20">
    <property type="entry name" value="TonB-dependent receptor, beta-barrel domain"/>
    <property type="match status" value="1"/>
</dbReference>
<feature type="signal peptide" evidence="15">
    <location>
        <begin position="1"/>
        <end position="28"/>
    </location>
</feature>
<organism evidence="18 19">
    <name type="scientific">Brenneria corticis</name>
    <dbReference type="NCBI Taxonomy" id="2173106"/>
    <lineage>
        <taxon>Bacteria</taxon>
        <taxon>Pseudomonadati</taxon>
        <taxon>Pseudomonadota</taxon>
        <taxon>Gammaproteobacteria</taxon>
        <taxon>Enterobacterales</taxon>
        <taxon>Pectobacteriaceae</taxon>
        <taxon>Brenneria</taxon>
    </lineage>
</organism>
<dbReference type="PROSITE" id="PS52016">
    <property type="entry name" value="TONB_DEPENDENT_REC_3"/>
    <property type="match status" value="1"/>
</dbReference>
<proteinExistence type="inferred from homology"/>
<dbReference type="Gene3D" id="2.170.130.10">
    <property type="entry name" value="TonB-dependent receptor, plug domain"/>
    <property type="match status" value="1"/>
</dbReference>
<keyword evidence="9 18" id="KW-0675">Receptor</keyword>
<evidence type="ECO:0000256" key="14">
    <source>
        <dbReference type="SAM" id="MobiDB-lite"/>
    </source>
</evidence>
<evidence type="ECO:0000259" key="17">
    <source>
        <dbReference type="Pfam" id="PF07715"/>
    </source>
</evidence>
<dbReference type="InterPro" id="IPR036942">
    <property type="entry name" value="Beta-barrel_TonB_sf"/>
</dbReference>
<evidence type="ECO:0000256" key="11">
    <source>
        <dbReference type="PROSITE-ProRule" id="PRU01360"/>
    </source>
</evidence>
<feature type="domain" description="TonB-dependent receptor plug" evidence="17">
    <location>
        <begin position="56"/>
        <end position="182"/>
    </location>
</feature>
<keyword evidence="7 13" id="KW-0798">TonB box</keyword>
<comment type="similarity">
    <text evidence="2">Belongs to the TonB-dependent receptor family. Hemoglobin/haptoglobin binding protein subfamily.</text>
</comment>
<evidence type="ECO:0000256" key="9">
    <source>
        <dbReference type="ARBA" id="ARBA00023170"/>
    </source>
</evidence>
<dbReference type="GO" id="GO:0009279">
    <property type="term" value="C:cell outer membrane"/>
    <property type="evidence" value="ECO:0007669"/>
    <property type="project" value="UniProtKB-SubCell"/>
</dbReference>
<evidence type="ECO:0000256" key="1">
    <source>
        <dbReference type="ARBA" id="ARBA00004571"/>
    </source>
</evidence>
<evidence type="ECO:0000313" key="18">
    <source>
        <dbReference type="EMBL" id="PWC12912.1"/>
    </source>
</evidence>
<dbReference type="InterPro" id="IPR012910">
    <property type="entry name" value="Plug_dom"/>
</dbReference>
<dbReference type="GO" id="GO:0044718">
    <property type="term" value="P:siderophore transmembrane transport"/>
    <property type="evidence" value="ECO:0007669"/>
    <property type="project" value="TreeGrafter"/>
</dbReference>
<dbReference type="Pfam" id="PF07715">
    <property type="entry name" value="Plug"/>
    <property type="match status" value="1"/>
</dbReference>
<dbReference type="RefSeq" id="WP_136167549.1">
    <property type="nucleotide sequence ID" value="NZ_KZ819085.1"/>
</dbReference>
<feature type="region of interest" description="Disordered" evidence="14">
    <location>
        <begin position="126"/>
        <end position="151"/>
    </location>
</feature>
<feature type="short sequence motif" description="TonB C-terminal box" evidence="12">
    <location>
        <begin position="780"/>
        <end position="797"/>
    </location>
</feature>
<evidence type="ECO:0000313" key="19">
    <source>
        <dbReference type="Proteomes" id="UP000296159"/>
    </source>
</evidence>
<name>A0A2U1TU91_9GAMM</name>
<dbReference type="CDD" id="cd01347">
    <property type="entry name" value="ligand_gated_channel"/>
    <property type="match status" value="1"/>
</dbReference>
<evidence type="ECO:0000256" key="4">
    <source>
        <dbReference type="ARBA" id="ARBA00022452"/>
    </source>
</evidence>
<dbReference type="SUPFAM" id="SSF56935">
    <property type="entry name" value="Porins"/>
    <property type="match status" value="1"/>
</dbReference>
<dbReference type="InterPro" id="IPR010949">
    <property type="entry name" value="TonB_Hb/transfer/lactofer_rcpt"/>
</dbReference>
<feature type="compositionally biased region" description="Polar residues" evidence="14">
    <location>
        <begin position="129"/>
        <end position="147"/>
    </location>
</feature>
<dbReference type="GO" id="GO:0015344">
    <property type="term" value="F:siderophore uptake transmembrane transporter activity"/>
    <property type="evidence" value="ECO:0007669"/>
    <property type="project" value="TreeGrafter"/>
</dbReference>